<evidence type="ECO:0008006" key="9">
    <source>
        <dbReference type="Google" id="ProtNLM"/>
    </source>
</evidence>
<comment type="subcellular location">
    <subcellularLocation>
        <location evidence="1">Membrane</location>
        <topology evidence="1">Multi-pass membrane protein</topology>
    </subcellularLocation>
</comment>
<feature type="transmembrane region" description="Helical" evidence="6">
    <location>
        <begin position="246"/>
        <end position="270"/>
    </location>
</feature>
<feature type="transmembrane region" description="Helical" evidence="6">
    <location>
        <begin position="444"/>
        <end position="477"/>
    </location>
</feature>
<dbReference type="InterPro" id="IPR001046">
    <property type="entry name" value="NRAMP_fam"/>
</dbReference>
<evidence type="ECO:0000313" key="7">
    <source>
        <dbReference type="EMBL" id="GER92276.1"/>
    </source>
</evidence>
<evidence type="ECO:0000313" key="8">
    <source>
        <dbReference type="Proteomes" id="UP000326912"/>
    </source>
</evidence>
<dbReference type="Proteomes" id="UP000326912">
    <property type="component" value="Unassembled WGS sequence"/>
</dbReference>
<feature type="transmembrane region" description="Helical" evidence="6">
    <location>
        <begin position="514"/>
        <end position="535"/>
    </location>
</feature>
<feature type="transmembrane region" description="Helical" evidence="6">
    <location>
        <begin position="276"/>
        <end position="296"/>
    </location>
</feature>
<feature type="transmembrane region" description="Helical" evidence="6">
    <location>
        <begin position="547"/>
        <end position="574"/>
    </location>
</feature>
<dbReference type="GO" id="GO:0005384">
    <property type="term" value="F:manganese ion transmembrane transporter activity"/>
    <property type="evidence" value="ECO:0007669"/>
    <property type="project" value="TreeGrafter"/>
</dbReference>
<dbReference type="Pfam" id="PF01566">
    <property type="entry name" value="Nramp"/>
    <property type="match status" value="1"/>
</dbReference>
<gene>
    <name evidence="7" type="ORF">KDW_64380</name>
</gene>
<dbReference type="PANTHER" id="PTHR11706">
    <property type="entry name" value="SOLUTE CARRIER PROTEIN FAMILY 11 MEMBER"/>
    <property type="match status" value="1"/>
</dbReference>
<dbReference type="EMBL" id="BKZW01000007">
    <property type="protein sequence ID" value="GER92276.1"/>
    <property type="molecule type" value="Genomic_DNA"/>
</dbReference>
<protein>
    <recommendedName>
        <fullName evidence="9">Iron transporter</fullName>
    </recommendedName>
</protein>
<reference evidence="7 8" key="1">
    <citation type="submission" date="2019-10" db="EMBL/GenBank/DDBJ databases">
        <title>Dictyobacter vulcani sp. nov., within the class Ktedonobacteria, isolated from soil of volcanic Mt. Zao.</title>
        <authorList>
            <person name="Zheng Y."/>
            <person name="Wang C.M."/>
            <person name="Sakai Y."/>
            <person name="Abe K."/>
            <person name="Yokota A."/>
            <person name="Yabe S."/>
        </authorList>
    </citation>
    <scope>NUCLEOTIDE SEQUENCE [LARGE SCALE GENOMIC DNA]</scope>
    <source>
        <strain evidence="7 8">W12</strain>
    </source>
</reference>
<evidence type="ECO:0000256" key="5">
    <source>
        <dbReference type="ARBA" id="ARBA00023136"/>
    </source>
</evidence>
<feature type="transmembrane region" description="Helical" evidence="6">
    <location>
        <begin position="489"/>
        <end position="508"/>
    </location>
</feature>
<keyword evidence="5 6" id="KW-0472">Membrane</keyword>
<keyword evidence="2" id="KW-0813">Transport</keyword>
<keyword evidence="4 6" id="KW-1133">Transmembrane helix</keyword>
<dbReference type="GO" id="GO:0034755">
    <property type="term" value="P:iron ion transmembrane transport"/>
    <property type="evidence" value="ECO:0007669"/>
    <property type="project" value="TreeGrafter"/>
</dbReference>
<name>A0A5J4L485_9CHLR</name>
<proteinExistence type="predicted"/>
<evidence type="ECO:0000256" key="6">
    <source>
        <dbReference type="SAM" id="Phobius"/>
    </source>
</evidence>
<dbReference type="RefSeq" id="WP_151759825.1">
    <property type="nucleotide sequence ID" value="NZ_BKZW01000007.1"/>
</dbReference>
<dbReference type="AlphaFoldDB" id="A0A5J4L485"/>
<evidence type="ECO:0000256" key="2">
    <source>
        <dbReference type="ARBA" id="ARBA00022448"/>
    </source>
</evidence>
<evidence type="ECO:0000256" key="1">
    <source>
        <dbReference type="ARBA" id="ARBA00004141"/>
    </source>
</evidence>
<dbReference type="PANTHER" id="PTHR11706:SF33">
    <property type="entry name" value="NATURAL RESISTANCE-ASSOCIATED MACROPHAGE PROTEIN 2"/>
    <property type="match status" value="1"/>
</dbReference>
<dbReference type="GO" id="GO:0005886">
    <property type="term" value="C:plasma membrane"/>
    <property type="evidence" value="ECO:0007669"/>
    <property type="project" value="TreeGrafter"/>
</dbReference>
<evidence type="ECO:0000256" key="4">
    <source>
        <dbReference type="ARBA" id="ARBA00022989"/>
    </source>
</evidence>
<comment type="caution">
    <text evidence="7">The sequence shown here is derived from an EMBL/GenBank/DDBJ whole genome shotgun (WGS) entry which is preliminary data.</text>
</comment>
<organism evidence="7 8">
    <name type="scientific">Dictyobacter vulcani</name>
    <dbReference type="NCBI Taxonomy" id="2607529"/>
    <lineage>
        <taxon>Bacteria</taxon>
        <taxon>Bacillati</taxon>
        <taxon>Chloroflexota</taxon>
        <taxon>Ktedonobacteria</taxon>
        <taxon>Ktedonobacterales</taxon>
        <taxon>Dictyobacteraceae</taxon>
        <taxon>Dictyobacter</taxon>
    </lineage>
</organism>
<accession>A0A5J4L485</accession>
<keyword evidence="8" id="KW-1185">Reference proteome</keyword>
<sequence>MAKEQVEQSAAQTEQIKAGMVVEATHGDLGEADVSKPKVKDVIHDDNGDVAAIVVEKGVLFKKQLEIPADRIQSVEINGGNEGEGLVRVDASEVELEALNTAGPEELVDAQEHQHREKLQPQDSGVLREIEENIPTAEGVRSMELSNRLGEDADQQQTPPADGQRRGGMPQILRVLGPGFMAGAAGNDASAVTAYSIDGAQNGYGHLWLLLLSTPMYQAVQYTCAKIGRVTRMGLAEVLREHYGHWVAVIAALVLIVANLSLITADLVAIGSGLELVTGIAWIWFVVPVAALLWYFTVFRDFETLKKIFILMSLAFIVYAFTAIQSHPNWGTVLFNTFVPHVDFNFASISAAVALLGATISPYNIFWQVQGEKEEKRPGPLPQKLRMAALDIATGVISGNLVAYFIILTTGTTIFINPQHHNSIETAADAAQALVYVLGPIAKYLFSIGLVGAGLVAIPVLLASTSYAVAGTFGWPVGLSKKPWQNEGFYLILTVALVISLGMSLLRLDPIKLIFWANVISGVLAPILVVYLIFIGNNRKVMRGQGLSWLTNIFLAATALIMIVASVLLFYGLFTGQG</sequence>
<evidence type="ECO:0000256" key="3">
    <source>
        <dbReference type="ARBA" id="ARBA00022692"/>
    </source>
</evidence>
<feature type="transmembrane region" description="Helical" evidence="6">
    <location>
        <begin position="308"/>
        <end position="326"/>
    </location>
</feature>
<keyword evidence="3 6" id="KW-0812">Transmembrane</keyword>
<feature type="transmembrane region" description="Helical" evidence="6">
    <location>
        <begin position="346"/>
        <end position="367"/>
    </location>
</feature>
<dbReference type="GO" id="GO:0015086">
    <property type="term" value="F:cadmium ion transmembrane transporter activity"/>
    <property type="evidence" value="ECO:0007669"/>
    <property type="project" value="TreeGrafter"/>
</dbReference>
<feature type="transmembrane region" description="Helical" evidence="6">
    <location>
        <begin position="388"/>
        <end position="407"/>
    </location>
</feature>